<dbReference type="GO" id="GO:0008714">
    <property type="term" value="F:AMP nucleosidase activity"/>
    <property type="evidence" value="ECO:0007669"/>
    <property type="project" value="UniProtKB-EC"/>
</dbReference>
<keyword evidence="3" id="KW-0378">Hydrolase</keyword>
<comment type="catalytic activity">
    <reaction evidence="1">
        <text>AMP + H2O = D-ribose 5-phosphate + adenine</text>
        <dbReference type="Rhea" id="RHEA:20129"/>
        <dbReference type="ChEBI" id="CHEBI:15377"/>
        <dbReference type="ChEBI" id="CHEBI:16708"/>
        <dbReference type="ChEBI" id="CHEBI:78346"/>
        <dbReference type="ChEBI" id="CHEBI:456215"/>
        <dbReference type="EC" id="3.2.2.4"/>
    </reaction>
</comment>
<reference evidence="4 5" key="1">
    <citation type="submission" date="2019-08" db="EMBL/GenBank/DDBJ databases">
        <title>In-depth cultivation of the pig gut microbiome towards novel bacterial diversity and tailored functional studies.</title>
        <authorList>
            <person name="Wylensek D."/>
            <person name="Hitch T.C.A."/>
            <person name="Clavel T."/>
        </authorList>
    </citation>
    <scope>NUCLEOTIDE SEQUENCE [LARGE SCALE GENOMIC DNA]</scope>
    <source>
        <strain evidence="4 5">Oil-RF-744-WCA-WT-10</strain>
    </source>
</reference>
<keyword evidence="5" id="KW-1185">Reference proteome</keyword>
<dbReference type="GO" id="GO:0005829">
    <property type="term" value="C:cytosol"/>
    <property type="evidence" value="ECO:0007669"/>
    <property type="project" value="TreeGrafter"/>
</dbReference>
<dbReference type="EC" id="3.2.2.n1" evidence="3"/>
<sequence length="194" mass="21602">METRGKICIFGASSSRIERTYTDAAYELGRLMAQHGWSCINGAGSEGLMRAVSDGVLDAGGTVTGVIPKFMVDNGWNYDRLTHTILTANMHERKQRMAHMADAFIALPGGCGTIEELMEVFTWRQLGLIAKPIALLNTIGFWTPLIDMVERCIKQGFMKASHEQLWHVAETPQQVLEELEREIETGIVPAESKY</sequence>
<comment type="caution">
    <text evidence="4">The sequence shown here is derived from an EMBL/GenBank/DDBJ whole genome shotgun (WGS) entry which is preliminary data.</text>
</comment>
<evidence type="ECO:0000313" key="4">
    <source>
        <dbReference type="EMBL" id="MSS17032.1"/>
    </source>
</evidence>
<dbReference type="AlphaFoldDB" id="A0A6L5XE94"/>
<dbReference type="Gene3D" id="3.40.50.450">
    <property type="match status" value="1"/>
</dbReference>
<evidence type="ECO:0000256" key="1">
    <source>
        <dbReference type="ARBA" id="ARBA00000274"/>
    </source>
</evidence>
<dbReference type="InterPro" id="IPR031100">
    <property type="entry name" value="LOG_fam"/>
</dbReference>
<dbReference type="InterPro" id="IPR005269">
    <property type="entry name" value="LOG"/>
</dbReference>
<evidence type="ECO:0000313" key="5">
    <source>
        <dbReference type="Proteomes" id="UP000483362"/>
    </source>
</evidence>
<dbReference type="Pfam" id="PF03641">
    <property type="entry name" value="Lysine_decarbox"/>
    <property type="match status" value="1"/>
</dbReference>
<keyword evidence="3" id="KW-0203">Cytokinin biosynthesis</keyword>
<evidence type="ECO:0000256" key="2">
    <source>
        <dbReference type="ARBA" id="ARBA00006763"/>
    </source>
</evidence>
<dbReference type="SUPFAM" id="SSF102405">
    <property type="entry name" value="MCP/YpsA-like"/>
    <property type="match status" value="1"/>
</dbReference>
<evidence type="ECO:0000256" key="3">
    <source>
        <dbReference type="RuleBase" id="RU363015"/>
    </source>
</evidence>
<comment type="similarity">
    <text evidence="2 3">Belongs to the LOG family.</text>
</comment>
<organism evidence="4 5">
    <name type="scientific">Sodaliphilus pleomorphus</name>
    <dbReference type="NCBI Taxonomy" id="2606626"/>
    <lineage>
        <taxon>Bacteria</taxon>
        <taxon>Pseudomonadati</taxon>
        <taxon>Bacteroidota</taxon>
        <taxon>Bacteroidia</taxon>
        <taxon>Bacteroidales</taxon>
        <taxon>Muribaculaceae</taxon>
        <taxon>Sodaliphilus</taxon>
    </lineage>
</organism>
<gene>
    <name evidence="4" type="ORF">FYJ29_04535</name>
</gene>
<dbReference type="Proteomes" id="UP000483362">
    <property type="component" value="Unassembled WGS sequence"/>
</dbReference>
<dbReference type="EMBL" id="VULT01000005">
    <property type="protein sequence ID" value="MSS17032.1"/>
    <property type="molecule type" value="Genomic_DNA"/>
</dbReference>
<dbReference type="NCBIfam" id="TIGR00730">
    <property type="entry name" value="Rossman fold protein, TIGR00730 family"/>
    <property type="match status" value="1"/>
</dbReference>
<proteinExistence type="inferred from homology"/>
<dbReference type="PANTHER" id="PTHR31223">
    <property type="entry name" value="LOG FAMILY PROTEIN YJL055W"/>
    <property type="match status" value="1"/>
</dbReference>
<dbReference type="RefSeq" id="WP_154327567.1">
    <property type="nucleotide sequence ID" value="NZ_CP045696.1"/>
</dbReference>
<accession>A0A6L5XE94</accession>
<name>A0A6L5XE94_9BACT</name>
<dbReference type="GO" id="GO:0009691">
    <property type="term" value="P:cytokinin biosynthetic process"/>
    <property type="evidence" value="ECO:0007669"/>
    <property type="project" value="UniProtKB-UniRule"/>
</dbReference>
<protein>
    <recommendedName>
        <fullName evidence="3">Cytokinin riboside 5'-monophosphate phosphoribohydrolase</fullName>
        <ecNumber evidence="3">3.2.2.n1</ecNumber>
    </recommendedName>
</protein>
<dbReference type="PANTHER" id="PTHR31223:SF70">
    <property type="entry name" value="LOG FAMILY PROTEIN YJL055W"/>
    <property type="match status" value="1"/>
</dbReference>